<dbReference type="EMBL" id="FXAG01000022">
    <property type="protein sequence ID" value="SMF45332.1"/>
    <property type="molecule type" value="Genomic_DNA"/>
</dbReference>
<protein>
    <recommendedName>
        <fullName evidence="3">Motility protein</fullName>
    </recommendedName>
</protein>
<proteinExistence type="predicted"/>
<reference evidence="2" key="1">
    <citation type="submission" date="2017-04" db="EMBL/GenBank/DDBJ databases">
        <authorList>
            <person name="Varghese N."/>
            <person name="Submissions S."/>
        </authorList>
    </citation>
    <scope>NUCLEOTIDE SEQUENCE [LARGE SCALE GENOMIC DNA]</scope>
    <source>
        <strain evidence="2">DSM 22618</strain>
    </source>
</reference>
<dbReference type="RefSeq" id="WP_085277438.1">
    <property type="nucleotide sequence ID" value="NZ_FXAG01000022.1"/>
</dbReference>
<gene>
    <name evidence="1" type="ORF">SAMN02745746_03343</name>
</gene>
<dbReference type="AlphaFoldDB" id="A0A1Y6C4H9"/>
<evidence type="ECO:0000313" key="2">
    <source>
        <dbReference type="Proteomes" id="UP000192920"/>
    </source>
</evidence>
<organism evidence="1 2">
    <name type="scientific">Pseudogulbenkiania subflava DSM 22618</name>
    <dbReference type="NCBI Taxonomy" id="1123014"/>
    <lineage>
        <taxon>Bacteria</taxon>
        <taxon>Pseudomonadati</taxon>
        <taxon>Pseudomonadota</taxon>
        <taxon>Betaproteobacteria</taxon>
        <taxon>Neisseriales</taxon>
        <taxon>Chromobacteriaceae</taxon>
        <taxon>Pseudogulbenkiania</taxon>
    </lineage>
</organism>
<dbReference type="Proteomes" id="UP000192920">
    <property type="component" value="Unassembled WGS sequence"/>
</dbReference>
<dbReference type="STRING" id="1123014.SAMN02745746_03343"/>
<keyword evidence="2" id="KW-1185">Reference proteome</keyword>
<sequence>MDPISQAGLVDVATTLQVYSLNKVREVAADTALSLIEGAVNVSEQAASVNPPHLGQNVDVTA</sequence>
<evidence type="ECO:0008006" key="3">
    <source>
        <dbReference type="Google" id="ProtNLM"/>
    </source>
</evidence>
<accession>A0A1Y6C4H9</accession>
<name>A0A1Y6C4H9_9NEIS</name>
<evidence type="ECO:0000313" key="1">
    <source>
        <dbReference type="EMBL" id="SMF45332.1"/>
    </source>
</evidence>